<evidence type="ECO:0000256" key="2">
    <source>
        <dbReference type="ARBA" id="ARBA00023242"/>
    </source>
</evidence>
<accession>A0ABR1GY91</accession>
<dbReference type="Pfam" id="PF11951">
    <property type="entry name" value="Fungal_trans_2"/>
    <property type="match status" value="1"/>
</dbReference>
<comment type="subcellular location">
    <subcellularLocation>
        <location evidence="1">Nucleus</location>
    </subcellularLocation>
</comment>
<evidence type="ECO:0000256" key="3">
    <source>
        <dbReference type="SAM" id="MobiDB-lite"/>
    </source>
</evidence>
<comment type="caution">
    <text evidence="4">The sequence shown here is derived from an EMBL/GenBank/DDBJ whole genome shotgun (WGS) entry which is preliminary data.</text>
</comment>
<feature type="compositionally biased region" description="Polar residues" evidence="3">
    <location>
        <begin position="70"/>
        <end position="89"/>
    </location>
</feature>
<dbReference type="Proteomes" id="UP001498476">
    <property type="component" value="Unassembled WGS sequence"/>
</dbReference>
<proteinExistence type="predicted"/>
<name>A0ABR1GY91_9HYPO</name>
<evidence type="ECO:0000256" key="1">
    <source>
        <dbReference type="ARBA" id="ARBA00004123"/>
    </source>
</evidence>
<gene>
    <name evidence="4" type="ORF">QQX98_007347</name>
</gene>
<evidence type="ECO:0000313" key="5">
    <source>
        <dbReference type="Proteomes" id="UP001498476"/>
    </source>
</evidence>
<sequence>MLAYGMKLLWREEALARGICFGRQGVHGKSSKTSLRSHSPALNSYKGHFYFFNASVDGFLNERRPLQEPATGQQHSQPQLALCPSSSFARQDEPEEEDQGQMTLYGNGISHFATASPDGDPMDLHLFDFYITTLCPNLSNSLTENPYLEFIAPLSLSSAPLYHSVLSWSAHELSFRKPGERSYRQISAHHKVQALRGLRQEIESSQGSTASASPSSLASVLATMIVLSCQEIVEACSSTWIAHLKAARMLCSILWPKGHDAPDSFRRFCIMWFVSHEIMSRTAWIQETLFEPSEWFAGDDETEIDVMIGCSRGLIQQLSETSTLITDIRNQPATSSNISAFMIRRNRIEAALQRLGQRISTTKGSAPLELSDIAESKRLCALIYLYTCIDNATPSSPVIQTLTARVMLILTKLPPKPSLTFPLFVVGTLGVWNEDDRRLVLDMLTSMIKARPLASIIRAEEVIREVWLDRDLGNCERWEDLVETRGKLLSLA</sequence>
<organism evidence="4 5">
    <name type="scientific">Neonectria punicea</name>
    <dbReference type="NCBI Taxonomy" id="979145"/>
    <lineage>
        <taxon>Eukaryota</taxon>
        <taxon>Fungi</taxon>
        <taxon>Dikarya</taxon>
        <taxon>Ascomycota</taxon>
        <taxon>Pezizomycotina</taxon>
        <taxon>Sordariomycetes</taxon>
        <taxon>Hypocreomycetidae</taxon>
        <taxon>Hypocreales</taxon>
        <taxon>Nectriaceae</taxon>
        <taxon>Neonectria</taxon>
    </lineage>
</organism>
<evidence type="ECO:0000313" key="4">
    <source>
        <dbReference type="EMBL" id="KAK7413780.1"/>
    </source>
</evidence>
<reference evidence="4 5" key="1">
    <citation type="journal article" date="2025" name="Microbiol. Resour. Announc.">
        <title>Draft genome sequences for Neonectria magnoliae and Neonectria punicea, canker pathogens of Liriodendron tulipifera and Acer saccharum in West Virginia.</title>
        <authorList>
            <person name="Petronek H.M."/>
            <person name="Kasson M.T."/>
            <person name="Metheny A.M."/>
            <person name="Stauder C.M."/>
            <person name="Lovett B."/>
            <person name="Lynch S.C."/>
            <person name="Garnas J.R."/>
            <person name="Kasson L.R."/>
            <person name="Stajich J.E."/>
        </authorList>
    </citation>
    <scope>NUCLEOTIDE SEQUENCE [LARGE SCALE GENOMIC DNA]</scope>
    <source>
        <strain evidence="4 5">NRRL 64653</strain>
    </source>
</reference>
<keyword evidence="2" id="KW-0539">Nucleus</keyword>
<dbReference type="PANTHER" id="PTHR37534:SF49">
    <property type="entry name" value="LYSINE BIOSYNTHESIS REGULATORY PROTEIN LYS14"/>
    <property type="match status" value="1"/>
</dbReference>
<dbReference type="InterPro" id="IPR021858">
    <property type="entry name" value="Fun_TF"/>
</dbReference>
<dbReference type="PANTHER" id="PTHR37534">
    <property type="entry name" value="TRANSCRIPTIONAL ACTIVATOR PROTEIN UGA3"/>
    <property type="match status" value="1"/>
</dbReference>
<keyword evidence="5" id="KW-1185">Reference proteome</keyword>
<feature type="region of interest" description="Disordered" evidence="3">
    <location>
        <begin position="67"/>
        <end position="99"/>
    </location>
</feature>
<protein>
    <submittedName>
        <fullName evidence="4">Uncharacterized protein</fullName>
    </submittedName>
</protein>
<dbReference type="EMBL" id="JAZAVJ010000119">
    <property type="protein sequence ID" value="KAK7413780.1"/>
    <property type="molecule type" value="Genomic_DNA"/>
</dbReference>